<organism evidence="2 3">
    <name type="scientific">Pelosinus baikalensis</name>
    <dbReference type="NCBI Taxonomy" id="2892015"/>
    <lineage>
        <taxon>Bacteria</taxon>
        <taxon>Bacillati</taxon>
        <taxon>Bacillota</taxon>
        <taxon>Negativicutes</taxon>
        <taxon>Selenomonadales</taxon>
        <taxon>Sporomusaceae</taxon>
        <taxon>Pelosinus</taxon>
    </lineage>
</organism>
<reference evidence="2" key="1">
    <citation type="submission" date="2021-11" db="EMBL/GenBank/DDBJ databases">
        <title>Description of a new species Pelosinus isolated from the bottom sediments of Lake Baikal.</title>
        <authorList>
            <person name="Zakharyuk A."/>
        </authorList>
    </citation>
    <scope>NUCLEOTIDE SEQUENCE</scope>
    <source>
        <strain evidence="2">Bkl1</strain>
    </source>
</reference>
<dbReference type="Proteomes" id="UP001165492">
    <property type="component" value="Unassembled WGS sequence"/>
</dbReference>
<gene>
    <name evidence="2" type="ORF">LMF89_23265</name>
</gene>
<protein>
    <submittedName>
        <fullName evidence="2">Uncharacterized protein</fullName>
    </submittedName>
</protein>
<dbReference type="EMBL" id="JAJHJB010000055">
    <property type="protein sequence ID" value="MCC5468261.1"/>
    <property type="molecule type" value="Genomic_DNA"/>
</dbReference>
<comment type="caution">
    <text evidence="2">The sequence shown here is derived from an EMBL/GenBank/DDBJ whole genome shotgun (WGS) entry which is preliminary data.</text>
</comment>
<proteinExistence type="predicted"/>
<name>A0ABS8HYL3_9FIRM</name>
<feature type="region of interest" description="Disordered" evidence="1">
    <location>
        <begin position="24"/>
        <end position="47"/>
    </location>
</feature>
<evidence type="ECO:0000313" key="2">
    <source>
        <dbReference type="EMBL" id="MCC5468261.1"/>
    </source>
</evidence>
<accession>A0ABS8HYL3</accession>
<keyword evidence="3" id="KW-1185">Reference proteome</keyword>
<sequence>MSDSEGLYTVKGKRKIDRGLAWPAALPGPAKLSGKTRTARKTGKAET</sequence>
<evidence type="ECO:0000256" key="1">
    <source>
        <dbReference type="SAM" id="MobiDB-lite"/>
    </source>
</evidence>
<evidence type="ECO:0000313" key="3">
    <source>
        <dbReference type="Proteomes" id="UP001165492"/>
    </source>
</evidence>
<feature type="compositionally biased region" description="Basic residues" evidence="1">
    <location>
        <begin position="37"/>
        <end position="47"/>
    </location>
</feature>